<feature type="transmembrane region" description="Helical" evidence="2">
    <location>
        <begin position="81"/>
        <end position="102"/>
    </location>
</feature>
<evidence type="ECO:0000256" key="1">
    <source>
        <dbReference type="SAM" id="MobiDB-lite"/>
    </source>
</evidence>
<feature type="transmembrane region" description="Helical" evidence="2">
    <location>
        <begin position="123"/>
        <end position="155"/>
    </location>
</feature>
<evidence type="ECO:0000313" key="4">
    <source>
        <dbReference type="Proteomes" id="UP001181355"/>
    </source>
</evidence>
<dbReference type="InterPro" id="IPR047798">
    <property type="entry name" value="BPSS1780-like"/>
</dbReference>
<feature type="transmembrane region" description="Helical" evidence="2">
    <location>
        <begin position="248"/>
        <end position="273"/>
    </location>
</feature>
<dbReference type="NCBIfam" id="NF041043">
    <property type="entry name" value="BPSS1780_fam"/>
    <property type="match status" value="1"/>
</dbReference>
<keyword evidence="2" id="KW-1133">Transmembrane helix</keyword>
<dbReference type="EMBL" id="CP133720">
    <property type="protein sequence ID" value="WMW81258.1"/>
    <property type="molecule type" value="Genomic_DNA"/>
</dbReference>
<evidence type="ECO:0000313" key="3">
    <source>
        <dbReference type="EMBL" id="WMW81258.1"/>
    </source>
</evidence>
<reference evidence="3" key="1">
    <citation type="submission" date="2023-09" db="EMBL/GenBank/DDBJ databases">
        <title>Undibacterium sp. 20NA77.5 isolated from freshwater.</title>
        <authorList>
            <person name="Le V."/>
            <person name="Ko S.-R."/>
            <person name="Ahn C.-Y."/>
            <person name="Oh H.-M."/>
        </authorList>
    </citation>
    <scope>NUCLEOTIDE SEQUENCE</scope>
    <source>
        <strain evidence="3">20NA77.5</strain>
    </source>
</reference>
<sequence>MNPYSIDPNQSYSPPPSDLVPSSSDENFIREGRAVPVGSSIAWLQSGFNTFKAAPGVWIGVLLINFVINFLVGLVPFVGSIVTYVLMPVFTAGFMMLCHAIYKKEAPSVDLMFAGFKNNTGQLALVGLLWFVGIVVIVGALVAFFFASIGFAALGGLAKSGDFSSLFMGMGVGKIIGVVIVGMLMMLVLSAATYFAPVLVMNHKMDAIEAIKSSFSACLKNVLVFVVYFFVMVGAMIVFGVLAAMLGWIMILVMIVGAFVLWPTVVAAIYAAYRQIYFAE</sequence>
<name>A0ABY9RJ52_9BURK</name>
<organism evidence="3 4">
    <name type="scientific">Undibacterium cyanobacteriorum</name>
    <dbReference type="NCBI Taxonomy" id="3073561"/>
    <lineage>
        <taxon>Bacteria</taxon>
        <taxon>Pseudomonadati</taxon>
        <taxon>Pseudomonadota</taxon>
        <taxon>Betaproteobacteria</taxon>
        <taxon>Burkholderiales</taxon>
        <taxon>Oxalobacteraceae</taxon>
        <taxon>Undibacterium</taxon>
    </lineage>
</organism>
<evidence type="ECO:0000256" key="2">
    <source>
        <dbReference type="SAM" id="Phobius"/>
    </source>
</evidence>
<feature type="transmembrane region" description="Helical" evidence="2">
    <location>
        <begin position="56"/>
        <end position="75"/>
    </location>
</feature>
<dbReference type="RefSeq" id="WP_309482738.1">
    <property type="nucleotide sequence ID" value="NZ_CP133720.1"/>
</dbReference>
<feature type="transmembrane region" description="Helical" evidence="2">
    <location>
        <begin position="175"/>
        <end position="201"/>
    </location>
</feature>
<proteinExistence type="predicted"/>
<dbReference type="Proteomes" id="UP001181355">
    <property type="component" value="Chromosome"/>
</dbReference>
<feature type="region of interest" description="Disordered" evidence="1">
    <location>
        <begin position="1"/>
        <end position="23"/>
    </location>
</feature>
<feature type="transmembrane region" description="Helical" evidence="2">
    <location>
        <begin position="222"/>
        <end position="242"/>
    </location>
</feature>
<keyword evidence="4" id="KW-1185">Reference proteome</keyword>
<accession>A0ABY9RJ52</accession>
<keyword evidence="2" id="KW-0472">Membrane</keyword>
<keyword evidence="2" id="KW-0812">Transmembrane</keyword>
<gene>
    <name evidence="3" type="ORF">RF679_02970</name>
</gene>
<protein>
    <submittedName>
        <fullName evidence="3">BPSS1780 family membrane protein</fullName>
    </submittedName>
</protein>